<dbReference type="RefSeq" id="WP_124845853.1">
    <property type="nucleotide sequence ID" value="NZ_RQZG01000021.1"/>
</dbReference>
<organism evidence="2 3">
    <name type="scientific">Arachnia propionica</name>
    <dbReference type="NCBI Taxonomy" id="1750"/>
    <lineage>
        <taxon>Bacteria</taxon>
        <taxon>Bacillati</taxon>
        <taxon>Actinomycetota</taxon>
        <taxon>Actinomycetes</taxon>
        <taxon>Propionibacteriales</taxon>
        <taxon>Propionibacteriaceae</taxon>
        <taxon>Arachnia</taxon>
    </lineage>
</organism>
<feature type="compositionally biased region" description="Low complexity" evidence="1">
    <location>
        <begin position="32"/>
        <end position="43"/>
    </location>
</feature>
<dbReference type="OrthoDB" id="3254639at2"/>
<sequence length="443" mass="47166">MRRRDLLFIGAALSMQACTSNTPTTLRPTLGPVPSAPSSAAPVASPPGPDAVPNSFSQSRAWPSVGIPSTITALHDHHLCGSIRRQDRSVEQMDFPVIVDLSTHTTRLLLLDDAGRFSTVEADLDEVEAEASRERPELGPQLLCGPAILDDAAAYLVVVAPKRSQERSTPELGVAHLVKVRLSDGQVEAAAVLQENFRLTFLEEELNLSFSTDHSSILIAATSLGSADFIGKNLSATDLSTQFDILDVMPSDISSSWPAGAAIHVHGDQSGSHLVMLKDGTSLETSGDLGAYVFDDFHLHLDATGSSVLRNLATGEEQQVTGLSGRDIANFRTPGPWTRRSTFVSIGGGESRRRLTVWTPGTSEPSLQWEEEHLPPAGAVVFQDVLLSGSPHVDDGALTLRRIDTAEVIATVPRSVFGNGMGITAWGIATGGVFLPADGWLTT</sequence>
<evidence type="ECO:0000313" key="2">
    <source>
        <dbReference type="EMBL" id="RRD03361.1"/>
    </source>
</evidence>
<dbReference type="PROSITE" id="PS51257">
    <property type="entry name" value="PROKAR_LIPOPROTEIN"/>
    <property type="match status" value="1"/>
</dbReference>
<accession>A0A3P1T1P1</accession>
<protein>
    <submittedName>
        <fullName evidence="2">Uncharacterized protein</fullName>
    </submittedName>
</protein>
<gene>
    <name evidence="2" type="ORF">EII34_14300</name>
</gene>
<dbReference type="Proteomes" id="UP000280819">
    <property type="component" value="Unassembled WGS sequence"/>
</dbReference>
<feature type="region of interest" description="Disordered" evidence="1">
    <location>
        <begin position="20"/>
        <end position="59"/>
    </location>
</feature>
<dbReference type="EMBL" id="RQZG01000021">
    <property type="protein sequence ID" value="RRD03361.1"/>
    <property type="molecule type" value="Genomic_DNA"/>
</dbReference>
<comment type="caution">
    <text evidence="2">The sequence shown here is derived from an EMBL/GenBank/DDBJ whole genome shotgun (WGS) entry which is preliminary data.</text>
</comment>
<dbReference type="AlphaFoldDB" id="A0A3P1T1P1"/>
<evidence type="ECO:0000313" key="3">
    <source>
        <dbReference type="Proteomes" id="UP000280819"/>
    </source>
</evidence>
<proteinExistence type="predicted"/>
<name>A0A3P1T1P1_9ACTN</name>
<evidence type="ECO:0000256" key="1">
    <source>
        <dbReference type="SAM" id="MobiDB-lite"/>
    </source>
</evidence>
<reference evidence="2 3" key="1">
    <citation type="submission" date="2018-11" db="EMBL/GenBank/DDBJ databases">
        <title>Genomes From Bacteria Associated with the Canine Oral Cavity: a Test Case for Automated Genome-Based Taxonomic Assignment.</title>
        <authorList>
            <person name="Coil D.A."/>
            <person name="Jospin G."/>
            <person name="Darling A.E."/>
            <person name="Wallis C."/>
            <person name="Davis I.J."/>
            <person name="Harris S."/>
            <person name="Eisen J.A."/>
            <person name="Holcombe L.J."/>
            <person name="O'Flynn C."/>
        </authorList>
    </citation>
    <scope>NUCLEOTIDE SEQUENCE [LARGE SCALE GENOMIC DNA]</scope>
    <source>
        <strain evidence="2 3">OH887_COT-365</strain>
    </source>
</reference>